<dbReference type="Proteomes" id="UP000004095">
    <property type="component" value="Unassembled WGS sequence"/>
</dbReference>
<feature type="compositionally biased region" description="Basic and acidic residues" evidence="1">
    <location>
        <begin position="446"/>
        <end position="457"/>
    </location>
</feature>
<feature type="compositionally biased region" description="Polar residues" evidence="1">
    <location>
        <begin position="436"/>
        <end position="445"/>
    </location>
</feature>
<evidence type="ECO:0000256" key="1">
    <source>
        <dbReference type="SAM" id="MobiDB-lite"/>
    </source>
</evidence>
<proteinExistence type="predicted"/>
<evidence type="ECO:0000313" key="3">
    <source>
        <dbReference type="EMBL" id="EAY29822.1"/>
    </source>
</evidence>
<organism evidence="3 4">
    <name type="scientific">Microscilla marina ATCC 23134</name>
    <dbReference type="NCBI Taxonomy" id="313606"/>
    <lineage>
        <taxon>Bacteria</taxon>
        <taxon>Pseudomonadati</taxon>
        <taxon>Bacteroidota</taxon>
        <taxon>Cytophagia</taxon>
        <taxon>Cytophagales</taxon>
        <taxon>Microscillaceae</taxon>
        <taxon>Microscilla</taxon>
    </lineage>
</organism>
<feature type="region of interest" description="Disordered" evidence="1">
    <location>
        <begin position="433"/>
        <end position="569"/>
    </location>
</feature>
<evidence type="ECO:0000256" key="2">
    <source>
        <dbReference type="SAM" id="Phobius"/>
    </source>
</evidence>
<feature type="compositionally biased region" description="Basic and acidic residues" evidence="1">
    <location>
        <begin position="503"/>
        <end position="514"/>
    </location>
</feature>
<feature type="compositionally biased region" description="Basic and acidic residues" evidence="1">
    <location>
        <begin position="344"/>
        <end position="371"/>
    </location>
</feature>
<keyword evidence="2" id="KW-1133">Transmembrane helix</keyword>
<gene>
    <name evidence="3" type="ORF">M23134_05695</name>
</gene>
<name>A1ZIF4_MICM2</name>
<dbReference type="RefSeq" id="WP_004155641.1">
    <property type="nucleotide sequence ID" value="NZ_AAWS01000009.1"/>
</dbReference>
<keyword evidence="2" id="KW-0812">Transmembrane</keyword>
<feature type="region of interest" description="Disordered" evidence="1">
    <location>
        <begin position="339"/>
        <end position="412"/>
    </location>
</feature>
<feature type="compositionally biased region" description="Basic and acidic residues" evidence="1">
    <location>
        <begin position="465"/>
        <end position="476"/>
    </location>
</feature>
<feature type="transmembrane region" description="Helical" evidence="2">
    <location>
        <begin position="98"/>
        <end position="119"/>
    </location>
</feature>
<comment type="caution">
    <text evidence="3">The sequence shown here is derived from an EMBL/GenBank/DDBJ whole genome shotgun (WGS) entry which is preliminary data.</text>
</comment>
<dbReference type="AlphaFoldDB" id="A1ZIF4"/>
<feature type="compositionally biased region" description="Polar residues" evidence="1">
    <location>
        <begin position="535"/>
        <end position="550"/>
    </location>
</feature>
<reference evidence="3 4" key="1">
    <citation type="submission" date="2007-01" db="EMBL/GenBank/DDBJ databases">
        <authorList>
            <person name="Haygood M."/>
            <person name="Podell S."/>
            <person name="Anderson C."/>
            <person name="Hopkinson B."/>
            <person name="Roe K."/>
            <person name="Barbeau K."/>
            <person name="Gaasterland T."/>
            <person name="Ferriera S."/>
            <person name="Johnson J."/>
            <person name="Kravitz S."/>
            <person name="Beeson K."/>
            <person name="Sutton G."/>
            <person name="Rogers Y.-H."/>
            <person name="Friedman R."/>
            <person name="Frazier M."/>
            <person name="Venter J.C."/>
        </authorList>
    </citation>
    <scope>NUCLEOTIDE SEQUENCE [LARGE SCALE GENOMIC DNA]</scope>
    <source>
        <strain evidence="3 4">ATCC 23134</strain>
    </source>
</reference>
<sequence>MNNSQQLLQKIKQAHSATRLTTQNPYDEQHEVAKWKDHYEKAQQYMEGKSYLERRLVWFKLSKGFRTFYHPVSVILALVTATLLATRHLKLHSLGPTSIFLLLLTLACLLVIFGALEWGKKEKATDVFYRRANGRAVALVQWLYLGLLVFASLLVSALGGALIGDAQTNENKNIMADKVQAVQQVKTDHQTRLQQLAKTIAGLESLSVNPKVRRWGLTKAEQENLRAGKAEKAKLEQQQAQQIARLETRYGQRSQINHYYRHLGMGIGFSVVLMMELFLIYAYYFHNAFMKRVEAEGRQHAILPLPEEAKEGVLPHQEIITAVTQGLQTGFSQLINVSDSATESEGHDQRKEISLRPRGKPDPVNRHELHDSLMNNDGGGMNKSGVKSKDSHDSLMGGMNKSGVKSKDSHDSLMGGMNKSDVKSKDCHDSLMGGVNNHTTPMNKSSDVKSKGCHDSLMDGGMNKSDVKSKDCHDSLVDGGMNKSSDAKSKDCHDSLMGGMNKSDVKSKDSHDSLTSDGMNKSGVKSKDSHDSLMGSMNNHTTPMNKSSGVKSKDSHDSLMGGSAAMNNRATPIVASNGVKQSRKKTGRNGYYISPICFDRYYEGRDCNDEPYRKLRWYETVIPDLMKGVKYGDILEKQYQVYDFRQDRYVVKNISDTTLRSTIVAQLKSLENM</sequence>
<keyword evidence="2" id="KW-0472">Membrane</keyword>
<evidence type="ECO:0000313" key="4">
    <source>
        <dbReference type="Proteomes" id="UP000004095"/>
    </source>
</evidence>
<feature type="transmembrane region" description="Helical" evidence="2">
    <location>
        <begin position="139"/>
        <end position="163"/>
    </location>
</feature>
<feature type="transmembrane region" description="Helical" evidence="2">
    <location>
        <begin position="68"/>
        <end position="86"/>
    </location>
</feature>
<keyword evidence="4" id="KW-1185">Reference proteome</keyword>
<dbReference type="EMBL" id="AAWS01000009">
    <property type="protein sequence ID" value="EAY29822.1"/>
    <property type="molecule type" value="Genomic_DNA"/>
</dbReference>
<feature type="transmembrane region" description="Helical" evidence="2">
    <location>
        <begin position="263"/>
        <end position="284"/>
    </location>
</feature>
<feature type="compositionally biased region" description="Basic and acidic residues" evidence="1">
    <location>
        <begin position="485"/>
        <end position="494"/>
    </location>
</feature>
<accession>A1ZIF4</accession>
<protein>
    <submittedName>
        <fullName evidence="3">Uncharacterized protein</fullName>
    </submittedName>
</protein>